<dbReference type="Pfam" id="PF11253">
    <property type="entry name" value="DUF3052"/>
    <property type="match status" value="1"/>
</dbReference>
<dbReference type="RefSeq" id="WP_116573220.1">
    <property type="nucleotide sequence ID" value="NZ_QDGZ01000006.1"/>
</dbReference>
<dbReference type="EMBL" id="QDGZ01000006">
    <property type="protein sequence ID" value="PVG82153.1"/>
    <property type="molecule type" value="Genomic_DNA"/>
</dbReference>
<dbReference type="Proteomes" id="UP000246018">
    <property type="component" value="Unassembled WGS sequence"/>
</dbReference>
<name>A0A2T8F8Y9_9ACTN</name>
<evidence type="ECO:0000313" key="1">
    <source>
        <dbReference type="EMBL" id="PVG82153.1"/>
    </source>
</evidence>
<accession>A0A2T8F8Y9</accession>
<protein>
    <submittedName>
        <fullName evidence="1">DUF3052 domain-containing protein</fullName>
    </submittedName>
</protein>
<dbReference type="InterPro" id="IPR021412">
    <property type="entry name" value="DUF3052"/>
</dbReference>
<gene>
    <name evidence="1" type="ORF">DDE18_14035</name>
</gene>
<evidence type="ECO:0000313" key="2">
    <source>
        <dbReference type="Proteomes" id="UP000246018"/>
    </source>
</evidence>
<comment type="caution">
    <text evidence="1">The sequence shown here is derived from an EMBL/GenBank/DDBJ whole genome shotgun (WGS) entry which is preliminary data.</text>
</comment>
<reference evidence="1 2" key="1">
    <citation type="submission" date="2018-04" db="EMBL/GenBank/DDBJ databases">
        <title>Genome of Nocardioides gansuensis WSJ-1.</title>
        <authorList>
            <person name="Wu S."/>
            <person name="Wang G."/>
        </authorList>
    </citation>
    <scope>NUCLEOTIDE SEQUENCE [LARGE SCALE GENOMIC DNA]</scope>
    <source>
        <strain evidence="1 2">WSJ-1</strain>
    </source>
</reference>
<keyword evidence="2" id="KW-1185">Reference proteome</keyword>
<dbReference type="OrthoDB" id="5185945at2"/>
<dbReference type="AlphaFoldDB" id="A0A2T8F8Y9"/>
<proteinExistence type="predicted"/>
<sequence>MSSTVGGGAAPTAGPAERLGLKPGMVIQELGWDSDTDDELRVAIEDAIDADMVDGDYGNVVDAVLLWWRSEDGDLVDGLVDALTDLVGGGSIWLLTPKVGRANSVDPADIAEAAPIAGLSQTTTASVSKDWMATRLVAPKTPA</sequence>
<organism evidence="1 2">
    <name type="scientific">Nocardioides gansuensis</name>
    <dbReference type="NCBI Taxonomy" id="2138300"/>
    <lineage>
        <taxon>Bacteria</taxon>
        <taxon>Bacillati</taxon>
        <taxon>Actinomycetota</taxon>
        <taxon>Actinomycetes</taxon>
        <taxon>Propionibacteriales</taxon>
        <taxon>Nocardioidaceae</taxon>
        <taxon>Nocardioides</taxon>
    </lineage>
</organism>